<dbReference type="Proteomes" id="UP001595729">
    <property type="component" value="Unassembled WGS sequence"/>
</dbReference>
<protein>
    <submittedName>
        <fullName evidence="2">Uncharacterized protein</fullName>
    </submittedName>
</protein>
<accession>A0ABV7W6T4</accession>
<gene>
    <name evidence="2" type="ORF">ACFOPI_16185</name>
</gene>
<comment type="caution">
    <text evidence="2">The sequence shown here is derived from an EMBL/GenBank/DDBJ whole genome shotgun (WGS) entry which is preliminary data.</text>
</comment>
<evidence type="ECO:0000256" key="1">
    <source>
        <dbReference type="SAM" id="Phobius"/>
    </source>
</evidence>
<evidence type="ECO:0000313" key="3">
    <source>
        <dbReference type="Proteomes" id="UP001595729"/>
    </source>
</evidence>
<keyword evidence="1" id="KW-0472">Membrane</keyword>
<organism evidence="2 3">
    <name type="scientific">Hydrogenophaga luteola</name>
    <dbReference type="NCBI Taxonomy" id="1591122"/>
    <lineage>
        <taxon>Bacteria</taxon>
        <taxon>Pseudomonadati</taxon>
        <taxon>Pseudomonadota</taxon>
        <taxon>Betaproteobacteria</taxon>
        <taxon>Burkholderiales</taxon>
        <taxon>Comamonadaceae</taxon>
        <taxon>Hydrogenophaga</taxon>
    </lineage>
</organism>
<keyword evidence="3" id="KW-1185">Reference proteome</keyword>
<name>A0ABV7W6T4_9BURK</name>
<dbReference type="RefSeq" id="WP_382175890.1">
    <property type="nucleotide sequence ID" value="NZ_JBHRXX010000007.1"/>
</dbReference>
<dbReference type="EMBL" id="JBHRXX010000007">
    <property type="protein sequence ID" value="MFC3685142.1"/>
    <property type="molecule type" value="Genomic_DNA"/>
</dbReference>
<evidence type="ECO:0000313" key="2">
    <source>
        <dbReference type="EMBL" id="MFC3685142.1"/>
    </source>
</evidence>
<keyword evidence="1" id="KW-0812">Transmembrane</keyword>
<sequence length="128" mass="13869">MNHQELHRLANGRRIMHLCLFGWLGMTAFQLDSTPLLLPLFLLLSGAAMTGSARVTGAVGMTRLARWACVLGAAVPIVGLLVMGWLSSKARRQLLAAGWTLGMFEARAPIDRGRCINEPVGPMGDESR</sequence>
<feature type="transmembrane region" description="Helical" evidence="1">
    <location>
        <begin position="64"/>
        <end position="86"/>
    </location>
</feature>
<reference evidence="3" key="1">
    <citation type="journal article" date="2019" name="Int. J. Syst. Evol. Microbiol.">
        <title>The Global Catalogue of Microorganisms (GCM) 10K type strain sequencing project: providing services to taxonomists for standard genome sequencing and annotation.</title>
        <authorList>
            <consortium name="The Broad Institute Genomics Platform"/>
            <consortium name="The Broad Institute Genome Sequencing Center for Infectious Disease"/>
            <person name="Wu L."/>
            <person name="Ma J."/>
        </authorList>
    </citation>
    <scope>NUCLEOTIDE SEQUENCE [LARGE SCALE GENOMIC DNA]</scope>
    <source>
        <strain evidence="3">KCTC 42501</strain>
    </source>
</reference>
<proteinExistence type="predicted"/>
<keyword evidence="1" id="KW-1133">Transmembrane helix</keyword>
<feature type="transmembrane region" description="Helical" evidence="1">
    <location>
        <begin position="20"/>
        <end position="44"/>
    </location>
</feature>